<evidence type="ECO:0000256" key="1">
    <source>
        <dbReference type="SAM" id="MobiDB-lite"/>
    </source>
</evidence>
<evidence type="ECO:0000313" key="2">
    <source>
        <dbReference type="EMBL" id="VFK28169.1"/>
    </source>
</evidence>
<gene>
    <name evidence="2" type="ORF">BECKMB1821G_GA0114241_10344</name>
</gene>
<protein>
    <recommendedName>
        <fullName evidence="3">Lipoprotein-attachment site-containing protein</fullName>
    </recommendedName>
</protein>
<evidence type="ECO:0008006" key="3">
    <source>
        <dbReference type="Google" id="ProtNLM"/>
    </source>
</evidence>
<sequence>METIPNRSKRFRLSPILSTLTSALAPLTLILVVGLQIGCGQKGSLYFSPEMATKAAGTATQAKGKTEAPKAGKKAKDEAKTSETSDDNK</sequence>
<feature type="region of interest" description="Disordered" evidence="1">
    <location>
        <begin position="56"/>
        <end position="89"/>
    </location>
</feature>
<feature type="compositionally biased region" description="Basic and acidic residues" evidence="1">
    <location>
        <begin position="64"/>
        <end position="89"/>
    </location>
</feature>
<name>A0A450XFZ5_9GAMM</name>
<dbReference type="EMBL" id="CAADFO010000034">
    <property type="protein sequence ID" value="VFK28169.1"/>
    <property type="molecule type" value="Genomic_DNA"/>
</dbReference>
<reference evidence="2" key="1">
    <citation type="submission" date="2019-02" db="EMBL/GenBank/DDBJ databases">
        <authorList>
            <person name="Gruber-Vodicka R. H."/>
            <person name="Seah K. B. B."/>
        </authorList>
    </citation>
    <scope>NUCLEOTIDE SEQUENCE</scope>
    <source>
        <strain evidence="2">BECK_BZ197</strain>
    </source>
</reference>
<proteinExistence type="predicted"/>
<organism evidence="2">
    <name type="scientific">Candidatus Kentrum sp. MB</name>
    <dbReference type="NCBI Taxonomy" id="2138164"/>
    <lineage>
        <taxon>Bacteria</taxon>
        <taxon>Pseudomonadati</taxon>
        <taxon>Pseudomonadota</taxon>
        <taxon>Gammaproteobacteria</taxon>
        <taxon>Candidatus Kentrum</taxon>
    </lineage>
</organism>
<accession>A0A450XFZ5</accession>
<dbReference type="AlphaFoldDB" id="A0A450XFZ5"/>